<sequence>MMVFADSSALVKLYVPERGHERVGSLAAVVVSELAGVEVPSALWRKHRTGELSAAAARVLVGAFEADLHGTAETEPRFVAVTASPLVLDTAARLTGVHGLRAYDAAQLATAKVVASAEPACRTFATFDKSLADAAAAEGFALLPA</sequence>
<keyword evidence="3 6" id="KW-0479">Metal-binding</keyword>
<dbReference type="AlphaFoldDB" id="A0A4Q7J6X7"/>
<comment type="cofactor">
    <cofactor evidence="6">
        <name>Mg(2+)</name>
        <dbReference type="ChEBI" id="CHEBI:18420"/>
    </cofactor>
</comment>
<keyword evidence="4 6" id="KW-0378">Hydrolase</keyword>
<dbReference type="Gene3D" id="3.40.50.1010">
    <property type="entry name" value="5'-nuclease"/>
    <property type="match status" value="1"/>
</dbReference>
<evidence type="ECO:0000313" key="7">
    <source>
        <dbReference type="EMBL" id="RZQ62658.1"/>
    </source>
</evidence>
<dbReference type="EMBL" id="SFCC01000008">
    <property type="protein sequence ID" value="RZQ62658.1"/>
    <property type="molecule type" value="Genomic_DNA"/>
</dbReference>
<gene>
    <name evidence="6" type="primary">vapC</name>
    <name evidence="7" type="ORF">EWH70_16990</name>
</gene>
<protein>
    <recommendedName>
        <fullName evidence="6">Ribonuclease VapC</fullName>
        <shortName evidence="6">RNase VapC</shortName>
        <ecNumber evidence="6">3.1.-.-</ecNumber>
    </recommendedName>
    <alternativeName>
        <fullName evidence="6">Toxin VapC</fullName>
    </alternativeName>
</protein>
<dbReference type="GO" id="GO:0004540">
    <property type="term" value="F:RNA nuclease activity"/>
    <property type="evidence" value="ECO:0007669"/>
    <property type="project" value="InterPro"/>
</dbReference>
<dbReference type="InterPro" id="IPR022907">
    <property type="entry name" value="VapC_family"/>
</dbReference>
<evidence type="ECO:0000256" key="4">
    <source>
        <dbReference type="ARBA" id="ARBA00022801"/>
    </source>
</evidence>
<dbReference type="SUPFAM" id="SSF88723">
    <property type="entry name" value="PIN domain-like"/>
    <property type="match status" value="1"/>
</dbReference>
<dbReference type="EC" id="3.1.-.-" evidence="6"/>
<keyword evidence="6" id="KW-0800">Toxin</keyword>
<feature type="binding site" evidence="6">
    <location>
        <position position="6"/>
    </location>
    <ligand>
        <name>Mg(2+)</name>
        <dbReference type="ChEBI" id="CHEBI:18420"/>
    </ligand>
</feature>
<dbReference type="InterPro" id="IPR051619">
    <property type="entry name" value="TypeII_TA_RNase_PINc/VapC"/>
</dbReference>
<evidence type="ECO:0000256" key="6">
    <source>
        <dbReference type="HAMAP-Rule" id="MF_00265"/>
    </source>
</evidence>
<dbReference type="InterPro" id="IPR029060">
    <property type="entry name" value="PIN-like_dom_sf"/>
</dbReference>
<comment type="caution">
    <text evidence="7">The sequence shown here is derived from an EMBL/GenBank/DDBJ whole genome shotgun (WGS) entry which is preliminary data.</text>
</comment>
<evidence type="ECO:0000313" key="8">
    <source>
        <dbReference type="Proteomes" id="UP000292003"/>
    </source>
</evidence>
<dbReference type="GO" id="GO:0090729">
    <property type="term" value="F:toxin activity"/>
    <property type="evidence" value="ECO:0007669"/>
    <property type="project" value="UniProtKB-KW"/>
</dbReference>
<organism evidence="7 8">
    <name type="scientific">Amycolatopsis suaedae</name>
    <dbReference type="NCBI Taxonomy" id="2510978"/>
    <lineage>
        <taxon>Bacteria</taxon>
        <taxon>Bacillati</taxon>
        <taxon>Actinomycetota</taxon>
        <taxon>Actinomycetes</taxon>
        <taxon>Pseudonocardiales</taxon>
        <taxon>Pseudonocardiaceae</taxon>
        <taxon>Amycolatopsis</taxon>
    </lineage>
</organism>
<reference evidence="7 8" key="1">
    <citation type="submission" date="2019-02" db="EMBL/GenBank/DDBJ databases">
        <title>Draft genome sequence of Amycolatopsis sp. 8-3EHSu isolated from roots of Suaeda maritima.</title>
        <authorList>
            <person name="Duangmal K."/>
            <person name="Chantavorakit T."/>
        </authorList>
    </citation>
    <scope>NUCLEOTIDE SEQUENCE [LARGE SCALE GENOMIC DNA]</scope>
    <source>
        <strain evidence="7 8">8-3EHSu</strain>
    </source>
</reference>
<dbReference type="PANTHER" id="PTHR35901">
    <property type="entry name" value="RIBONUCLEASE VAPC3"/>
    <property type="match status" value="1"/>
</dbReference>
<dbReference type="OrthoDB" id="1525146at2"/>
<keyword evidence="1 6" id="KW-1277">Toxin-antitoxin system</keyword>
<evidence type="ECO:0000256" key="5">
    <source>
        <dbReference type="ARBA" id="ARBA00022842"/>
    </source>
</evidence>
<keyword evidence="8" id="KW-1185">Reference proteome</keyword>
<keyword evidence="5 6" id="KW-0460">Magnesium</keyword>
<dbReference type="CDD" id="cd09874">
    <property type="entry name" value="PIN_MT3492-like"/>
    <property type="match status" value="1"/>
</dbReference>
<dbReference type="GO" id="GO:0016787">
    <property type="term" value="F:hydrolase activity"/>
    <property type="evidence" value="ECO:0007669"/>
    <property type="project" value="UniProtKB-KW"/>
</dbReference>
<dbReference type="Proteomes" id="UP000292003">
    <property type="component" value="Unassembled WGS sequence"/>
</dbReference>
<feature type="binding site" evidence="6">
    <location>
        <position position="104"/>
    </location>
    <ligand>
        <name>Mg(2+)</name>
        <dbReference type="ChEBI" id="CHEBI:18420"/>
    </ligand>
</feature>
<evidence type="ECO:0000256" key="3">
    <source>
        <dbReference type="ARBA" id="ARBA00022723"/>
    </source>
</evidence>
<name>A0A4Q7J6X7_9PSEU</name>
<dbReference type="GO" id="GO:0000287">
    <property type="term" value="F:magnesium ion binding"/>
    <property type="evidence" value="ECO:0007669"/>
    <property type="project" value="UniProtKB-UniRule"/>
</dbReference>
<dbReference type="PANTHER" id="PTHR35901:SF1">
    <property type="entry name" value="EXONUCLEASE VAPC9"/>
    <property type="match status" value="1"/>
</dbReference>
<comment type="function">
    <text evidence="6">Toxic component of a toxin-antitoxin (TA) system. An RNase.</text>
</comment>
<accession>A0A4Q7J6X7</accession>
<evidence type="ECO:0000256" key="1">
    <source>
        <dbReference type="ARBA" id="ARBA00022649"/>
    </source>
</evidence>
<dbReference type="HAMAP" id="MF_00265">
    <property type="entry name" value="VapC_Nob1"/>
    <property type="match status" value="1"/>
</dbReference>
<evidence type="ECO:0000256" key="2">
    <source>
        <dbReference type="ARBA" id="ARBA00022722"/>
    </source>
</evidence>
<keyword evidence="2 6" id="KW-0540">Nuclease</keyword>
<comment type="similarity">
    <text evidence="6">Belongs to the PINc/VapC protein family.</text>
</comment>
<proteinExistence type="inferred from homology"/>